<gene>
    <name evidence="1" type="ORF">SOCE26_089800</name>
</gene>
<reference evidence="1 2" key="1">
    <citation type="submission" date="2015-09" db="EMBL/GenBank/DDBJ databases">
        <title>Sorangium comparison.</title>
        <authorList>
            <person name="Zaburannyi N."/>
            <person name="Bunk B."/>
            <person name="Overmann J."/>
            <person name="Mueller R."/>
        </authorList>
    </citation>
    <scope>NUCLEOTIDE SEQUENCE [LARGE SCALE GENOMIC DNA]</scope>
    <source>
        <strain evidence="1 2">So ce26</strain>
    </source>
</reference>
<proteinExistence type="predicted"/>
<dbReference type="EMBL" id="CP012673">
    <property type="protein sequence ID" value="AUX47459.1"/>
    <property type="molecule type" value="Genomic_DNA"/>
</dbReference>
<dbReference type="Proteomes" id="UP000238348">
    <property type="component" value="Chromosome"/>
</dbReference>
<dbReference type="Gene3D" id="2.40.160.200">
    <property type="entry name" value="LURP1-related"/>
    <property type="match status" value="1"/>
</dbReference>
<dbReference type="SUPFAM" id="SSF54518">
    <property type="entry name" value="Tubby C-terminal domain-like"/>
    <property type="match status" value="1"/>
</dbReference>
<accession>A0A2L0F7Q7</accession>
<dbReference type="RefSeq" id="WP_234023013.1">
    <property type="nucleotide sequence ID" value="NZ_CP012673.1"/>
</dbReference>
<evidence type="ECO:0000313" key="1">
    <source>
        <dbReference type="EMBL" id="AUX47459.1"/>
    </source>
</evidence>
<dbReference type="AlphaFoldDB" id="A0A2L0F7Q7"/>
<protein>
    <submittedName>
        <fullName evidence="1">Uncharacterized protein</fullName>
    </submittedName>
</protein>
<sequence>MIPAGYRGLAVQPFAHPTYTIKRPFWSIGRKFYVYAPDGSLVCFVKHPLLKLRQEFTLFGDESESQPLLTIRSRQVIALNRCLDVLDARTGERVGTLRSRGLKSIVRDTWDILDPNDQPVGLMQEDGAAMLRRLFPLLTGKWHIELHQQEVAKVTQVFRFFIKEFTLDLSMNQGRVDARFAIACALLALMAETARESG</sequence>
<organism evidence="1 2">
    <name type="scientific">Sorangium cellulosum</name>
    <name type="common">Polyangium cellulosum</name>
    <dbReference type="NCBI Taxonomy" id="56"/>
    <lineage>
        <taxon>Bacteria</taxon>
        <taxon>Pseudomonadati</taxon>
        <taxon>Myxococcota</taxon>
        <taxon>Polyangia</taxon>
        <taxon>Polyangiales</taxon>
        <taxon>Polyangiaceae</taxon>
        <taxon>Sorangium</taxon>
    </lineage>
</organism>
<dbReference type="InterPro" id="IPR038595">
    <property type="entry name" value="LOR_sf"/>
</dbReference>
<evidence type="ECO:0000313" key="2">
    <source>
        <dbReference type="Proteomes" id="UP000238348"/>
    </source>
</evidence>
<name>A0A2L0F7Q7_SORCE</name>
<dbReference type="InterPro" id="IPR025659">
    <property type="entry name" value="Tubby-like_C"/>
</dbReference>